<keyword evidence="2" id="KW-0449">Lipoprotein</keyword>
<dbReference type="CDD" id="cd14727">
    <property type="entry name" value="ChanN-like"/>
    <property type="match status" value="1"/>
</dbReference>
<dbReference type="eggNOG" id="COG3016">
    <property type="taxonomic scope" value="Bacteria"/>
</dbReference>
<proteinExistence type="predicted"/>
<dbReference type="HOGENOM" id="CLU_062196_0_0_6"/>
<dbReference type="InterPro" id="IPR007314">
    <property type="entry name" value="Cofac_haem-bd_dom"/>
</dbReference>
<evidence type="ECO:0000259" key="1">
    <source>
        <dbReference type="Pfam" id="PF04187"/>
    </source>
</evidence>
<evidence type="ECO:0000313" key="3">
    <source>
        <dbReference type="Proteomes" id="UP000029640"/>
    </source>
</evidence>
<gene>
    <name evidence="2" type="ORF">HRUBRA_01024</name>
</gene>
<reference evidence="2 3" key="1">
    <citation type="journal article" date="2014" name="Genome Announc.">
        <title>Genome Sequence of Gammaproteobacterial Pseudohaliea rubra Type Strain DSM 19751, Isolated from Coastal Seawater of the Mediterranean Sea.</title>
        <authorList>
            <person name="Spring S."/>
            <person name="Fiebig A."/>
            <person name="Riedel T."/>
            <person name="Goker M."/>
            <person name="Klenk H.P."/>
        </authorList>
    </citation>
    <scope>NUCLEOTIDE SEQUENCE [LARGE SCALE GENOMIC DNA]</scope>
    <source>
        <strain evidence="2 3">DSM 19751</strain>
    </source>
</reference>
<organism evidence="2 3">
    <name type="scientific">Pseudohaliea rubra DSM 19751</name>
    <dbReference type="NCBI Taxonomy" id="1265313"/>
    <lineage>
        <taxon>Bacteria</taxon>
        <taxon>Pseudomonadati</taxon>
        <taxon>Pseudomonadota</taxon>
        <taxon>Gammaproteobacteria</taxon>
        <taxon>Cellvibrionales</taxon>
        <taxon>Halieaceae</taxon>
        <taxon>Pseudohaliea</taxon>
    </lineage>
</organism>
<dbReference type="AlphaFoldDB" id="A0A095VTB3"/>
<dbReference type="Pfam" id="PF04187">
    <property type="entry name" value="Cofac_haem_bdg"/>
    <property type="match status" value="1"/>
</dbReference>
<dbReference type="Proteomes" id="UP000029640">
    <property type="component" value="Unassembled WGS sequence"/>
</dbReference>
<dbReference type="RefSeq" id="WP_035514972.1">
    <property type="nucleotide sequence ID" value="NZ_KN234752.1"/>
</dbReference>
<evidence type="ECO:0000313" key="2">
    <source>
        <dbReference type="EMBL" id="KGE04338.1"/>
    </source>
</evidence>
<dbReference type="OrthoDB" id="9795827at2"/>
<keyword evidence="3" id="KW-1185">Reference proteome</keyword>
<comment type="caution">
    <text evidence="2">The sequence shown here is derived from an EMBL/GenBank/DDBJ whole genome shotgun (WGS) entry which is preliminary data.</text>
</comment>
<dbReference type="STRING" id="1265313.HRUBRA_01024"/>
<dbReference type="SUPFAM" id="SSF159501">
    <property type="entry name" value="EreA/ChaN-like"/>
    <property type="match status" value="1"/>
</dbReference>
<protein>
    <submittedName>
        <fullName evidence="2">Putative Lipoprotein</fullName>
    </submittedName>
</protein>
<dbReference type="Gene3D" id="3.40.50.11550">
    <property type="match status" value="2"/>
</dbReference>
<name>A0A095VTB3_9GAMM</name>
<sequence>MSFLSPPFPPLWRLFLVAITGLFVACSTAPGDLSAPTQYWSVERGEWLTPAAVAAAVTEADYLLLGEIHDNASHHRGQADLLRRFPGDDVAVGFEQLDSTQAPGLERAQASDEPLAVMPEAVAWADAGWPPWTLYEPVFAAALEAGHDLVALSFPRREAFAVAGNGFPAVLPDEALAVLAPDTLLDTAAQATLEQELADAHCGKLPAAMLPAMATVQVARDAHMAWRQVNAGERGVLVLGAGHARRDRAVPRFLERLRPEAKIAVVVFVERRPDAIFPADYPEAQPGFADFVAVTDAAERPDPCAGIAES</sequence>
<dbReference type="EMBL" id="AUVB01000028">
    <property type="protein sequence ID" value="KGE04338.1"/>
    <property type="molecule type" value="Genomic_DNA"/>
</dbReference>
<feature type="domain" description="Haem-binding uptake Tiki superfamily ChaN" evidence="1">
    <location>
        <begin position="54"/>
        <end position="253"/>
    </location>
</feature>
<accession>A0A095VTB3</accession>